<organism evidence="3 4">
    <name type="scientific">Corynebacterium pseudodiphtheriticum</name>
    <dbReference type="NCBI Taxonomy" id="37637"/>
    <lineage>
        <taxon>Bacteria</taxon>
        <taxon>Bacillati</taxon>
        <taxon>Actinomycetota</taxon>
        <taxon>Actinomycetes</taxon>
        <taxon>Mycobacteriales</taxon>
        <taxon>Corynebacteriaceae</taxon>
        <taxon>Corynebacterium</taxon>
    </lineage>
</organism>
<dbReference type="PANTHER" id="PTHR43236">
    <property type="entry name" value="ANTITOXIN HIGA1"/>
    <property type="match status" value="1"/>
</dbReference>
<dbReference type="InterPro" id="IPR010359">
    <property type="entry name" value="IrrE_HExxH"/>
</dbReference>
<name>A0AAP4BPV0_9CORY</name>
<dbReference type="Proteomes" id="UP001224412">
    <property type="component" value="Unassembled WGS sequence"/>
</dbReference>
<dbReference type="InterPro" id="IPR052345">
    <property type="entry name" value="Rad_response_metalloprotease"/>
</dbReference>
<protein>
    <submittedName>
        <fullName evidence="3">ImmA/IrrE family metallo-endopeptidase</fullName>
    </submittedName>
</protein>
<dbReference type="PANTHER" id="PTHR43236:SF2">
    <property type="entry name" value="BLL0069 PROTEIN"/>
    <property type="match status" value="1"/>
</dbReference>
<evidence type="ECO:0000313" key="3">
    <source>
        <dbReference type="EMBL" id="MDK4307051.1"/>
    </source>
</evidence>
<sequence length="274" mass="29290">MSNEAIGRAAAERFRKEHSLGSEPITNLVRLIERKVGIGVAYVRSSAAGHGMTMLLDDMHLMAVGCTRHPMRLRSTLAHELGHHQLDTIDSMTDGADWARRSPEEIQADAFARHLLVPLSGVADMVKGEEVTLATLSDIVQTYLASPHMVAIQMRDAGAINADTCKQWGQITAGAIAAQFGWRPEYQALVEQSSKPRGPQSLMTRAIEGYRQGSVASSTIAKLSGDPNASATKAALAEEGIIPVEAPAVSAPRPKDTGERLTSEELSALMGGAE</sequence>
<dbReference type="EMBL" id="JASNVH010000008">
    <property type="protein sequence ID" value="MDK4307051.1"/>
    <property type="molecule type" value="Genomic_DNA"/>
</dbReference>
<reference evidence="3" key="1">
    <citation type="submission" date="2023-05" db="EMBL/GenBank/DDBJ databases">
        <title>Metabolic capabilities are highly conserved among human nasal-associated Corynebacterium species in pangenomic analyses.</title>
        <authorList>
            <person name="Tran T.H."/>
            <person name="Roberts A.Q."/>
            <person name="Escapa I.F."/>
            <person name="Gao W."/>
            <person name="Conlan S."/>
            <person name="Kong H."/>
            <person name="Segre J.A."/>
            <person name="Kelly M.S."/>
            <person name="Lemon K.P."/>
        </authorList>
    </citation>
    <scope>NUCLEOTIDE SEQUENCE</scope>
    <source>
        <strain evidence="3">KPL2773</strain>
    </source>
</reference>
<feature type="compositionally biased region" description="Basic and acidic residues" evidence="1">
    <location>
        <begin position="253"/>
        <end position="263"/>
    </location>
</feature>
<dbReference type="RefSeq" id="WP_284589122.1">
    <property type="nucleotide sequence ID" value="NZ_JASNUC010000011.1"/>
</dbReference>
<feature type="region of interest" description="Disordered" evidence="1">
    <location>
        <begin position="246"/>
        <end position="274"/>
    </location>
</feature>
<feature type="domain" description="IrrE N-terminal-like" evidence="2">
    <location>
        <begin position="63"/>
        <end position="130"/>
    </location>
</feature>
<dbReference type="Pfam" id="PF06114">
    <property type="entry name" value="Peptidase_M78"/>
    <property type="match status" value="1"/>
</dbReference>
<gene>
    <name evidence="3" type="ORF">QPX42_05765</name>
</gene>
<evidence type="ECO:0000313" key="4">
    <source>
        <dbReference type="Proteomes" id="UP001224412"/>
    </source>
</evidence>
<dbReference type="AlphaFoldDB" id="A0AAP4BPV0"/>
<evidence type="ECO:0000259" key="2">
    <source>
        <dbReference type="Pfam" id="PF06114"/>
    </source>
</evidence>
<proteinExistence type="predicted"/>
<evidence type="ECO:0000256" key="1">
    <source>
        <dbReference type="SAM" id="MobiDB-lite"/>
    </source>
</evidence>
<dbReference type="Gene3D" id="1.10.10.2910">
    <property type="match status" value="1"/>
</dbReference>
<comment type="caution">
    <text evidence="3">The sequence shown here is derived from an EMBL/GenBank/DDBJ whole genome shotgun (WGS) entry which is preliminary data.</text>
</comment>
<accession>A0AAP4BPV0</accession>